<dbReference type="GO" id="GO:0005829">
    <property type="term" value="C:cytosol"/>
    <property type="evidence" value="ECO:0007669"/>
    <property type="project" value="TreeGrafter"/>
</dbReference>
<accession>A0A7K1LJU4</accession>
<dbReference type="SUPFAM" id="SSF54909">
    <property type="entry name" value="Dimeric alpha+beta barrel"/>
    <property type="match status" value="1"/>
</dbReference>
<dbReference type="PANTHER" id="PTHR30521">
    <property type="entry name" value="DEFERROCHELATASE/PEROXIDASE"/>
    <property type="match status" value="1"/>
</dbReference>
<keyword evidence="3 9" id="KW-0349">Heme</keyword>
<name>A0A7K1LJU4_9MICC</name>
<evidence type="ECO:0000256" key="1">
    <source>
        <dbReference type="ARBA" id="ARBA00004196"/>
    </source>
</evidence>
<feature type="domain" description="Dyp-type peroxidase C-terminal" evidence="11">
    <location>
        <begin position="250"/>
        <end position="440"/>
    </location>
</feature>
<evidence type="ECO:0000259" key="11">
    <source>
        <dbReference type="Pfam" id="PF20628"/>
    </source>
</evidence>
<dbReference type="GO" id="GO:0030313">
    <property type="term" value="C:cell envelope"/>
    <property type="evidence" value="ECO:0007669"/>
    <property type="project" value="UniProtKB-SubCell"/>
</dbReference>
<dbReference type="GO" id="GO:0033212">
    <property type="term" value="P:iron import into cell"/>
    <property type="evidence" value="ECO:0007669"/>
    <property type="project" value="InterPro"/>
</dbReference>
<reference evidence="12 13" key="1">
    <citation type="submission" date="2019-12" db="EMBL/GenBank/DDBJ databases">
        <authorList>
            <person name="Li J."/>
            <person name="Shi Y."/>
            <person name="Xu G."/>
            <person name="Xiao D."/>
            <person name="Ran X."/>
        </authorList>
    </citation>
    <scope>NUCLEOTIDE SEQUENCE [LARGE SCALE GENOMIC DNA]</scope>
    <source>
        <strain evidence="12 13">JCM 15915</strain>
    </source>
</reference>
<evidence type="ECO:0000256" key="7">
    <source>
        <dbReference type="ARBA" id="ARBA00023004"/>
    </source>
</evidence>
<dbReference type="NCBIfam" id="TIGR01413">
    <property type="entry name" value="Dyp_perox_fam"/>
    <property type="match status" value="1"/>
</dbReference>
<dbReference type="Proteomes" id="UP000462152">
    <property type="component" value="Unassembled WGS sequence"/>
</dbReference>
<comment type="similarity">
    <text evidence="8 9">Belongs to the DyP-type peroxidase family.</text>
</comment>
<dbReference type="EC" id="1.11.1.-" evidence="9"/>
<dbReference type="Pfam" id="PF04261">
    <property type="entry name" value="Dyp_perox_N"/>
    <property type="match status" value="1"/>
</dbReference>
<dbReference type="RefSeq" id="WP_129316134.1">
    <property type="nucleotide sequence ID" value="NZ_NOIQ01000018.1"/>
</dbReference>
<evidence type="ECO:0000313" key="13">
    <source>
        <dbReference type="Proteomes" id="UP000462152"/>
    </source>
</evidence>
<dbReference type="GO" id="GO:0004601">
    <property type="term" value="F:peroxidase activity"/>
    <property type="evidence" value="ECO:0007669"/>
    <property type="project" value="UniProtKB-KW"/>
</dbReference>
<dbReference type="AlphaFoldDB" id="A0A7K1LJU4"/>
<dbReference type="GO" id="GO:0020037">
    <property type="term" value="F:heme binding"/>
    <property type="evidence" value="ECO:0007669"/>
    <property type="project" value="InterPro"/>
</dbReference>
<organism evidence="12 13">
    <name type="scientific">Rothia koreensis</name>
    <dbReference type="NCBI Taxonomy" id="592378"/>
    <lineage>
        <taxon>Bacteria</taxon>
        <taxon>Bacillati</taxon>
        <taxon>Actinomycetota</taxon>
        <taxon>Actinomycetes</taxon>
        <taxon>Micrococcales</taxon>
        <taxon>Micrococcaceae</taxon>
        <taxon>Rothia</taxon>
    </lineage>
</organism>
<keyword evidence="7 9" id="KW-0408">Iron</keyword>
<dbReference type="NCBIfam" id="TIGR01412">
    <property type="entry name" value="tat_substr_1"/>
    <property type="match status" value="1"/>
</dbReference>
<evidence type="ECO:0000259" key="10">
    <source>
        <dbReference type="Pfam" id="PF04261"/>
    </source>
</evidence>
<evidence type="ECO:0000256" key="4">
    <source>
        <dbReference type="ARBA" id="ARBA00022723"/>
    </source>
</evidence>
<dbReference type="InterPro" id="IPR006313">
    <property type="entry name" value="EfeB/EfeN"/>
</dbReference>
<comment type="cofactor">
    <cofactor evidence="9">
        <name>heme b</name>
        <dbReference type="ChEBI" id="CHEBI:60344"/>
    </cofactor>
    <text evidence="9">Binds 1 heme b (iron(II)-protoporphyrin IX) group non-covalently per subunit.</text>
</comment>
<evidence type="ECO:0000313" key="12">
    <source>
        <dbReference type="EMBL" id="MUN55390.1"/>
    </source>
</evidence>
<evidence type="ECO:0000256" key="8">
    <source>
        <dbReference type="ARBA" id="ARBA00025737"/>
    </source>
</evidence>
<dbReference type="EMBL" id="WOGT01000005">
    <property type="protein sequence ID" value="MUN55390.1"/>
    <property type="molecule type" value="Genomic_DNA"/>
</dbReference>
<dbReference type="InterPro" id="IPR048328">
    <property type="entry name" value="Dyp_perox_C"/>
</dbReference>
<proteinExistence type="inferred from homology"/>
<dbReference type="InterPro" id="IPR006314">
    <property type="entry name" value="Dyp_peroxidase"/>
</dbReference>
<keyword evidence="4 9" id="KW-0479">Metal-binding</keyword>
<dbReference type="InterPro" id="IPR048327">
    <property type="entry name" value="Dyp_perox_N"/>
</dbReference>
<evidence type="ECO:0000256" key="5">
    <source>
        <dbReference type="ARBA" id="ARBA00022729"/>
    </source>
</evidence>
<evidence type="ECO:0000256" key="2">
    <source>
        <dbReference type="ARBA" id="ARBA00022559"/>
    </source>
</evidence>
<dbReference type="InterPro" id="IPR011008">
    <property type="entry name" value="Dimeric_a/b-barrel"/>
</dbReference>
<protein>
    <recommendedName>
        <fullName evidence="9">Deferrochelatase</fullName>
        <ecNumber evidence="9">1.11.1.-</ecNumber>
    </recommendedName>
    <alternativeName>
        <fullName evidence="9">Peroxidase EfeB</fullName>
    </alternativeName>
</protein>
<keyword evidence="5" id="KW-0732">Signal</keyword>
<dbReference type="Pfam" id="PF20628">
    <property type="entry name" value="Dyp_perox_C"/>
    <property type="match status" value="1"/>
</dbReference>
<gene>
    <name evidence="12" type="primary">efeB</name>
    <name evidence="12" type="ORF">GMA10_09245</name>
</gene>
<feature type="domain" description="Dyp-type peroxidase N-terminal" evidence="10">
    <location>
        <begin position="80"/>
        <end position="238"/>
    </location>
</feature>
<dbReference type="PROSITE" id="PS51404">
    <property type="entry name" value="DYP_PEROXIDASE"/>
    <property type="match status" value="1"/>
</dbReference>
<evidence type="ECO:0000256" key="6">
    <source>
        <dbReference type="ARBA" id="ARBA00023002"/>
    </source>
</evidence>
<evidence type="ECO:0000256" key="3">
    <source>
        <dbReference type="ARBA" id="ARBA00022617"/>
    </source>
</evidence>
<keyword evidence="13" id="KW-1185">Reference proteome</keyword>
<comment type="subcellular location">
    <subcellularLocation>
        <location evidence="1">Cell envelope</location>
    </subcellularLocation>
</comment>
<sequence>MSAHEHAGNGIKAVTGDEAVSAGGRDRGFTRRRLVGAAGVAGLMGVSGFGGEVLGRRRGLDAASASSPDELRYPFRGEVQQGILTPAQDTMYTVAYTVTTRNRDGLRRLLTAWTSASEKMVAGEPVGGAENDVELPPSDTGEVWGYPPSGLTITFGFGRSLFVDEHGGDRFGLKDRMPRVLADGVPKFANEALRAAASDGDILIQTCSNDPQVCVHAVRNLTRIAFGSATLKWGQIGYGRSSSTSKEQRTPRNLLGFKDGTANLKAEDDAELLRRHVWVQPEDDAAASWLNGGTYVVARKIHMHLEVWDRVRLSEQQEVIGRDKYHGAPLSVSDPQDSDEFARPDFAAPGRDGGTAIPADSHVAVVGADNNQGVRMLRRSYNYTDGNDSLGRLDAGMFFVAFVRDPRTGFYPVLKKMTEKDALTEYLQHQASALFAVPPGIREGDALVGQRLFE</sequence>
<dbReference type="PANTHER" id="PTHR30521:SF4">
    <property type="entry name" value="DEFERROCHELATASE"/>
    <property type="match status" value="1"/>
</dbReference>
<keyword evidence="2 9" id="KW-0575">Peroxidase</keyword>
<comment type="caution">
    <text evidence="12">The sequence shown here is derived from an EMBL/GenBank/DDBJ whole genome shotgun (WGS) entry which is preliminary data.</text>
</comment>
<evidence type="ECO:0000256" key="9">
    <source>
        <dbReference type="RuleBase" id="RU365017"/>
    </source>
</evidence>
<dbReference type="OrthoDB" id="9781066at2"/>
<comment type="function">
    <text evidence="9">Involved in the recovery of exogenous heme iron. Extracts iron from heme while preserving the protoporphyrin ring intact.</text>
</comment>
<keyword evidence="6 9" id="KW-0560">Oxidoreductase</keyword>
<dbReference type="GO" id="GO:0046872">
    <property type="term" value="F:metal ion binding"/>
    <property type="evidence" value="ECO:0007669"/>
    <property type="project" value="UniProtKB-KW"/>
</dbReference>